<keyword evidence="3" id="KW-1185">Reference proteome</keyword>
<sequence length="288" mass="32068">MSNGIYQDQSRYPQNTAQQNHSNPFNQAPPQTQNESANTGSIAIEQQRAIAEARGQIQLAKMFPRSNSEALSELVEACKNWDFAKSAFYSVPNRGSGPSIRFAEEVARCYGNFEYGHRELSRSKGKSEIEVFAWDKEKNNVSKRQITVEHIRDTKTGPKPLRDQADIDNRIANVASKQMRGRILAIVPKTFVEMGLAECRKTLAGNNTESMSSKISQMIVEFGELGIRPDQITAYIGHNVDDCSVDDLTELFGVFNAIKQGARVSDYFGGKEESQTKSTSLKSSLKTN</sequence>
<dbReference type="RefSeq" id="WP_123094307.1">
    <property type="nucleotide sequence ID" value="NZ_RIZG01000001.1"/>
</dbReference>
<reference evidence="2 3" key="1">
    <citation type="journal article" date="2012" name="Int. J. Syst. Evol. Microbiol.">
        <title>Marinomonas hwangdonensis sp. nov., isolated from seawater.</title>
        <authorList>
            <person name="Jung Y.T."/>
            <person name="Oh T.K."/>
            <person name="Yoon J.H."/>
        </authorList>
    </citation>
    <scope>NUCLEOTIDE SEQUENCE [LARGE SCALE GENOMIC DNA]</scope>
    <source>
        <strain evidence="2 3">HDW-15</strain>
    </source>
</reference>
<dbReference type="AlphaFoldDB" id="A0A3M8QA70"/>
<name>A0A3M8QA70_9GAMM</name>
<dbReference type="Proteomes" id="UP000280507">
    <property type="component" value="Unassembled WGS sequence"/>
</dbReference>
<evidence type="ECO:0000313" key="2">
    <source>
        <dbReference type="EMBL" id="RNF52966.1"/>
    </source>
</evidence>
<dbReference type="EMBL" id="RIZG01000001">
    <property type="protein sequence ID" value="RNF52966.1"/>
    <property type="molecule type" value="Genomic_DNA"/>
</dbReference>
<accession>A0A3M8QA70</accession>
<proteinExistence type="predicted"/>
<evidence type="ECO:0000256" key="1">
    <source>
        <dbReference type="SAM" id="MobiDB-lite"/>
    </source>
</evidence>
<organism evidence="2 3">
    <name type="scientific">Marinomonas hwangdonensis</name>
    <dbReference type="NCBI Taxonomy" id="1053647"/>
    <lineage>
        <taxon>Bacteria</taxon>
        <taxon>Pseudomonadati</taxon>
        <taxon>Pseudomonadota</taxon>
        <taxon>Gammaproteobacteria</taxon>
        <taxon>Oceanospirillales</taxon>
        <taxon>Oceanospirillaceae</taxon>
        <taxon>Marinomonas</taxon>
    </lineage>
</organism>
<comment type="caution">
    <text evidence="2">The sequence shown here is derived from an EMBL/GenBank/DDBJ whole genome shotgun (WGS) entry which is preliminary data.</text>
</comment>
<dbReference type="OrthoDB" id="2936921at2"/>
<feature type="region of interest" description="Disordered" evidence="1">
    <location>
        <begin position="1"/>
        <end position="39"/>
    </location>
</feature>
<protein>
    <submittedName>
        <fullName evidence="2">Uncharacterized protein</fullName>
    </submittedName>
</protein>
<gene>
    <name evidence="2" type="ORF">EBI00_02370</name>
</gene>
<evidence type="ECO:0000313" key="3">
    <source>
        <dbReference type="Proteomes" id="UP000280507"/>
    </source>
</evidence>